<evidence type="ECO:0000256" key="2">
    <source>
        <dbReference type="ARBA" id="ARBA00010077"/>
    </source>
</evidence>
<feature type="compositionally biased region" description="Basic and acidic residues" evidence="6">
    <location>
        <begin position="255"/>
        <end position="272"/>
    </location>
</feature>
<name>A0A0C3GKV4_PILCF</name>
<evidence type="ECO:0000256" key="4">
    <source>
        <dbReference type="ARBA" id="ARBA00023242"/>
    </source>
</evidence>
<keyword evidence="8" id="KW-1185">Reference proteome</keyword>
<feature type="compositionally biased region" description="Basic and acidic residues" evidence="6">
    <location>
        <begin position="220"/>
        <end position="237"/>
    </location>
</feature>
<dbReference type="AlphaFoldDB" id="A0A0C3GKV4"/>
<dbReference type="STRING" id="765440.A0A0C3GKV4"/>
<dbReference type="GO" id="GO:0005634">
    <property type="term" value="C:nucleus"/>
    <property type="evidence" value="ECO:0007669"/>
    <property type="project" value="UniProtKB-SubCell"/>
</dbReference>
<gene>
    <name evidence="7" type="ORF">PILCRDRAFT_811748</name>
</gene>
<dbReference type="Pfam" id="PF04939">
    <property type="entry name" value="RRS1"/>
    <property type="match status" value="1"/>
</dbReference>
<protein>
    <recommendedName>
        <fullName evidence="5">Ribosome biogenesis regulatory protein</fullName>
    </recommendedName>
</protein>
<evidence type="ECO:0000256" key="3">
    <source>
        <dbReference type="ARBA" id="ARBA00022517"/>
    </source>
</evidence>
<comment type="function">
    <text evidence="5">Involved in ribosomal large subunit assembly.</text>
</comment>
<dbReference type="OrthoDB" id="28455at2759"/>
<sequence>MDVSNILASHAAKFQSVTVEKETPLDVDTGFLTVTDPNPIDEETYNSNREEYLQSTARDGIQSLFASLFTLPTQASPDGPLAKLPPPTTQLPRSKPLPKPKPPTKWERFAAAKGIQHKVRDRREWDEEKQEWVSRWGRNGKNKQKEEQWITEVPANADADYDPVKAVRDERKARVAKNEKQKIANQARAAPSERDQRKKEIDTTLATTRISTASMGRFDKKLEGEKNLRGVKRKFDPTESNETKNSLAIMSKLASDSKKSKKESTHGDDVLNVRKAIRTASRGRGGVALGRESGGRGRGGKRGGKR</sequence>
<feature type="compositionally biased region" description="Polar residues" evidence="6">
    <location>
        <begin position="238"/>
        <end position="248"/>
    </location>
</feature>
<feature type="compositionally biased region" description="Basic and acidic residues" evidence="6">
    <location>
        <begin position="172"/>
        <end position="182"/>
    </location>
</feature>
<reference evidence="7 8" key="1">
    <citation type="submission" date="2014-04" db="EMBL/GenBank/DDBJ databases">
        <authorList>
            <consortium name="DOE Joint Genome Institute"/>
            <person name="Kuo A."/>
            <person name="Tarkka M."/>
            <person name="Buscot F."/>
            <person name="Kohler A."/>
            <person name="Nagy L.G."/>
            <person name="Floudas D."/>
            <person name="Copeland A."/>
            <person name="Barry K.W."/>
            <person name="Cichocki N."/>
            <person name="Veneault-Fourrey C."/>
            <person name="LaButti K."/>
            <person name="Lindquist E.A."/>
            <person name="Lipzen A."/>
            <person name="Lundell T."/>
            <person name="Morin E."/>
            <person name="Murat C."/>
            <person name="Sun H."/>
            <person name="Tunlid A."/>
            <person name="Henrissat B."/>
            <person name="Grigoriev I.V."/>
            <person name="Hibbett D.S."/>
            <person name="Martin F."/>
            <person name="Nordberg H.P."/>
            <person name="Cantor M.N."/>
            <person name="Hua S.X."/>
        </authorList>
    </citation>
    <scope>NUCLEOTIDE SEQUENCE [LARGE SCALE GENOMIC DNA]</scope>
    <source>
        <strain evidence="7 8">F 1598</strain>
    </source>
</reference>
<keyword evidence="3 5" id="KW-0690">Ribosome biogenesis</keyword>
<comment type="subcellular location">
    <subcellularLocation>
        <location evidence="1 5">Nucleus</location>
    </subcellularLocation>
</comment>
<dbReference type="HOGENOM" id="CLU_065163_1_0_1"/>
<evidence type="ECO:0000256" key="5">
    <source>
        <dbReference type="RuleBase" id="RU364132"/>
    </source>
</evidence>
<feature type="region of interest" description="Disordered" evidence="6">
    <location>
        <begin position="172"/>
        <end position="203"/>
    </location>
</feature>
<reference evidence="8" key="2">
    <citation type="submission" date="2015-01" db="EMBL/GenBank/DDBJ databases">
        <title>Evolutionary Origins and Diversification of the Mycorrhizal Mutualists.</title>
        <authorList>
            <consortium name="DOE Joint Genome Institute"/>
            <consortium name="Mycorrhizal Genomics Consortium"/>
            <person name="Kohler A."/>
            <person name="Kuo A."/>
            <person name="Nagy L.G."/>
            <person name="Floudas D."/>
            <person name="Copeland A."/>
            <person name="Barry K.W."/>
            <person name="Cichocki N."/>
            <person name="Veneault-Fourrey C."/>
            <person name="LaButti K."/>
            <person name="Lindquist E.A."/>
            <person name="Lipzen A."/>
            <person name="Lundell T."/>
            <person name="Morin E."/>
            <person name="Murat C."/>
            <person name="Riley R."/>
            <person name="Ohm R."/>
            <person name="Sun H."/>
            <person name="Tunlid A."/>
            <person name="Henrissat B."/>
            <person name="Grigoriev I.V."/>
            <person name="Hibbett D.S."/>
            <person name="Martin F."/>
        </authorList>
    </citation>
    <scope>NUCLEOTIDE SEQUENCE [LARGE SCALE GENOMIC DNA]</scope>
    <source>
        <strain evidence="8">F 1598</strain>
    </source>
</reference>
<organism evidence="7 8">
    <name type="scientific">Piloderma croceum (strain F 1598)</name>
    <dbReference type="NCBI Taxonomy" id="765440"/>
    <lineage>
        <taxon>Eukaryota</taxon>
        <taxon>Fungi</taxon>
        <taxon>Dikarya</taxon>
        <taxon>Basidiomycota</taxon>
        <taxon>Agaricomycotina</taxon>
        <taxon>Agaricomycetes</taxon>
        <taxon>Agaricomycetidae</taxon>
        <taxon>Atheliales</taxon>
        <taxon>Atheliaceae</taxon>
        <taxon>Piloderma</taxon>
    </lineage>
</organism>
<proteinExistence type="inferred from homology"/>
<evidence type="ECO:0000313" key="8">
    <source>
        <dbReference type="Proteomes" id="UP000054166"/>
    </source>
</evidence>
<dbReference type="Proteomes" id="UP000054166">
    <property type="component" value="Unassembled WGS sequence"/>
</dbReference>
<dbReference type="InterPro" id="IPR007023">
    <property type="entry name" value="Ribosom_reg"/>
</dbReference>
<evidence type="ECO:0000256" key="6">
    <source>
        <dbReference type="SAM" id="MobiDB-lite"/>
    </source>
</evidence>
<feature type="compositionally biased region" description="Basic and acidic residues" evidence="6">
    <location>
        <begin position="191"/>
        <end position="202"/>
    </location>
</feature>
<evidence type="ECO:0000313" key="7">
    <source>
        <dbReference type="EMBL" id="KIM91236.1"/>
    </source>
</evidence>
<feature type="compositionally biased region" description="Pro residues" evidence="6">
    <location>
        <begin position="83"/>
        <end position="103"/>
    </location>
</feature>
<feature type="region of interest" description="Disordered" evidence="6">
    <location>
        <begin position="76"/>
        <end position="105"/>
    </location>
</feature>
<evidence type="ECO:0000256" key="1">
    <source>
        <dbReference type="ARBA" id="ARBA00004123"/>
    </source>
</evidence>
<comment type="similarity">
    <text evidence="2 5">Belongs to the RRS1 family.</text>
</comment>
<accession>A0A0C3GKV4</accession>
<dbReference type="GO" id="GO:0042254">
    <property type="term" value="P:ribosome biogenesis"/>
    <property type="evidence" value="ECO:0007669"/>
    <property type="project" value="UniProtKB-KW"/>
</dbReference>
<keyword evidence="4 5" id="KW-0539">Nucleus</keyword>
<feature type="region of interest" description="Disordered" evidence="6">
    <location>
        <begin position="220"/>
        <end position="306"/>
    </location>
</feature>
<dbReference type="InParanoid" id="A0A0C3GKV4"/>
<dbReference type="EMBL" id="KN832972">
    <property type="protein sequence ID" value="KIM91236.1"/>
    <property type="molecule type" value="Genomic_DNA"/>
</dbReference>